<sequence>MMRSRTGCLTCRTRKLKCDEQKPRCSQCRKAGRECRLSEAVVFRHQQNASMNQDEGGVGPSSLKGFYSYKNTFGADSVWLDIPKEVVFVDNSDPYADDLDEQFNTDTPLDTHGASTWSHDGGYSLPSSTDAQTHGLDALSAAATAENHPIYQSVMDHIAENTSSTVRIGNAENQEATISSSSPTAARISIAFSPGSPALPLSSPNVNINYVLNSLSNGMPQPIDPSLHSPENQRSGSLVSQGLTQEVVVASAVEAEHEIAFFLRRFSEGPGQWMDVFDNERYFSSQVPVKALSNPLLKYAACACAAKQISRVHVTNAITGGSCLRQAVMKIWPNIESVGWCDYGTRYYEKAIQLLMEELQQDGQSSPVPVSEAYGQLQAEEASGPQNTTSEGRKHSQLPRAYSDDTLTATAILSAYELLDATSSASDKQLNDVKNILDITKAGMVSPERQDPSENMDVTGLTQPRFSKARKAIFWNFVRQDYLSAFLDETRPRLDTSDLALWTEAGLLLDNAGFIQKCSATGQNEYMREGIISNTLIWILSKIVDFLALDDTNNCGESSSSGASQNTPLDRWNRLHTELDAWYKALPDTFKPCSRIDSPPGPHPSPDAFPFQEIWYSMPMCASTMQHYHMACILLLVNKPHESTARRRSIVTDRLNFYRSIEKEIQNHSREICGISAAWPPASARIHSIQPLFVSGQCLTDEVERRAILRILRRIEADLGWATQYRVQQLLKEWDWDEAVLDSISG</sequence>
<keyword evidence="4" id="KW-0804">Transcription</keyword>
<dbReference type="GO" id="GO:0000976">
    <property type="term" value="F:transcription cis-regulatory region binding"/>
    <property type="evidence" value="ECO:0007669"/>
    <property type="project" value="TreeGrafter"/>
</dbReference>
<dbReference type="Pfam" id="PF00172">
    <property type="entry name" value="Zn_clus"/>
    <property type="match status" value="1"/>
</dbReference>
<feature type="domain" description="Zn(2)-C6 fungal-type" evidence="7">
    <location>
        <begin position="7"/>
        <end position="37"/>
    </location>
</feature>
<evidence type="ECO:0000256" key="2">
    <source>
        <dbReference type="ARBA" id="ARBA00023015"/>
    </source>
</evidence>
<dbReference type="InterPro" id="IPR036864">
    <property type="entry name" value="Zn2-C6_fun-type_DNA-bd_sf"/>
</dbReference>
<comment type="subcellular location">
    <subcellularLocation>
        <location evidence="1">Nucleus</location>
    </subcellularLocation>
</comment>
<dbReference type="PROSITE" id="PS50048">
    <property type="entry name" value="ZN2_CY6_FUNGAL_2"/>
    <property type="match status" value="1"/>
</dbReference>
<dbReference type="GO" id="GO:0045944">
    <property type="term" value="P:positive regulation of transcription by RNA polymerase II"/>
    <property type="evidence" value="ECO:0007669"/>
    <property type="project" value="TreeGrafter"/>
</dbReference>
<evidence type="ECO:0000256" key="1">
    <source>
        <dbReference type="ARBA" id="ARBA00004123"/>
    </source>
</evidence>
<keyword evidence="2" id="KW-0805">Transcription regulation</keyword>
<evidence type="ECO:0000256" key="4">
    <source>
        <dbReference type="ARBA" id="ARBA00023163"/>
    </source>
</evidence>
<dbReference type="OrthoDB" id="5418899at2759"/>
<dbReference type="eggNOG" id="ENOG502SI37">
    <property type="taxonomic scope" value="Eukaryota"/>
</dbReference>
<dbReference type="Pfam" id="PF11951">
    <property type="entry name" value="Fungal_trans_2"/>
    <property type="match status" value="1"/>
</dbReference>
<evidence type="ECO:0000259" key="7">
    <source>
        <dbReference type="PROSITE" id="PS50048"/>
    </source>
</evidence>
<dbReference type="VEuPathDB" id="FungiDB:MGYG_06143"/>
<dbReference type="Gene3D" id="4.10.240.10">
    <property type="entry name" value="Zn(2)-C6 fungal-type DNA-binding domain"/>
    <property type="match status" value="1"/>
</dbReference>
<dbReference type="CDD" id="cd00067">
    <property type="entry name" value="GAL4"/>
    <property type="match status" value="1"/>
</dbReference>
<keyword evidence="9" id="KW-1185">Reference proteome</keyword>
<evidence type="ECO:0000313" key="9">
    <source>
        <dbReference type="Proteomes" id="UP000002669"/>
    </source>
</evidence>
<dbReference type="GO" id="GO:0008270">
    <property type="term" value="F:zinc ion binding"/>
    <property type="evidence" value="ECO:0007669"/>
    <property type="project" value="InterPro"/>
</dbReference>
<name>E4V0L1_ARTGP</name>
<feature type="region of interest" description="Disordered" evidence="6">
    <location>
        <begin position="378"/>
        <end position="400"/>
    </location>
</feature>
<dbReference type="EMBL" id="DS989826">
    <property type="protein sequence ID" value="EFR03148.1"/>
    <property type="molecule type" value="Genomic_DNA"/>
</dbReference>
<protein>
    <recommendedName>
        <fullName evidence="7">Zn(2)-C6 fungal-type domain-containing protein</fullName>
    </recommendedName>
</protein>
<dbReference type="GO" id="GO:0005634">
    <property type="term" value="C:nucleus"/>
    <property type="evidence" value="ECO:0007669"/>
    <property type="project" value="UniProtKB-SubCell"/>
</dbReference>
<organism evidence="9">
    <name type="scientific">Arthroderma gypseum (strain ATCC MYA-4604 / CBS 118893)</name>
    <name type="common">Microsporum gypseum</name>
    <dbReference type="NCBI Taxonomy" id="535722"/>
    <lineage>
        <taxon>Eukaryota</taxon>
        <taxon>Fungi</taxon>
        <taxon>Dikarya</taxon>
        <taxon>Ascomycota</taxon>
        <taxon>Pezizomycotina</taxon>
        <taxon>Eurotiomycetes</taxon>
        <taxon>Eurotiomycetidae</taxon>
        <taxon>Onygenales</taxon>
        <taxon>Arthrodermataceae</taxon>
        <taxon>Nannizzia</taxon>
    </lineage>
</organism>
<dbReference type="GO" id="GO:0000981">
    <property type="term" value="F:DNA-binding transcription factor activity, RNA polymerase II-specific"/>
    <property type="evidence" value="ECO:0007669"/>
    <property type="project" value="InterPro"/>
</dbReference>
<accession>E4V0L1</accession>
<dbReference type="GeneID" id="10026855"/>
<dbReference type="SMART" id="SM00066">
    <property type="entry name" value="GAL4"/>
    <property type="match status" value="1"/>
</dbReference>
<dbReference type="HOGENOM" id="CLU_013869_1_1_1"/>
<dbReference type="SUPFAM" id="SSF57701">
    <property type="entry name" value="Zn2/Cys6 DNA-binding domain"/>
    <property type="match status" value="1"/>
</dbReference>
<dbReference type="InParanoid" id="E4V0L1"/>
<gene>
    <name evidence="8" type="ORF">MGYG_06143</name>
</gene>
<evidence type="ECO:0000256" key="3">
    <source>
        <dbReference type="ARBA" id="ARBA00023125"/>
    </source>
</evidence>
<dbReference type="InterPro" id="IPR021858">
    <property type="entry name" value="Fun_TF"/>
</dbReference>
<keyword evidence="5" id="KW-0539">Nucleus</keyword>
<feature type="region of interest" description="Disordered" evidence="6">
    <location>
        <begin position="106"/>
        <end position="131"/>
    </location>
</feature>
<feature type="compositionally biased region" description="Polar residues" evidence="6">
    <location>
        <begin position="106"/>
        <end position="118"/>
    </location>
</feature>
<dbReference type="InterPro" id="IPR001138">
    <property type="entry name" value="Zn2Cys6_DnaBD"/>
</dbReference>
<dbReference type="STRING" id="535722.E4V0L1"/>
<dbReference type="PANTHER" id="PTHR37534:SF9">
    <property type="entry name" value="ZN(II)2CYS6 TRANSCRIPTION FACTOR (EUROFUNG)"/>
    <property type="match status" value="1"/>
</dbReference>
<dbReference type="AlphaFoldDB" id="E4V0L1"/>
<dbReference type="PANTHER" id="PTHR37534">
    <property type="entry name" value="TRANSCRIPTIONAL ACTIVATOR PROTEIN UGA3"/>
    <property type="match status" value="1"/>
</dbReference>
<dbReference type="PROSITE" id="PS00463">
    <property type="entry name" value="ZN2_CY6_FUNGAL_1"/>
    <property type="match status" value="1"/>
</dbReference>
<reference evidence="9" key="1">
    <citation type="journal article" date="2012" name="MBio">
        <title>Comparative genome analysis of Trichophyton rubrum and related dermatophytes reveals candidate genes involved in infection.</title>
        <authorList>
            <person name="Martinez D.A."/>
            <person name="Oliver B.G."/>
            <person name="Graeser Y."/>
            <person name="Goldberg J.M."/>
            <person name="Li W."/>
            <person name="Martinez-Rossi N.M."/>
            <person name="Monod M."/>
            <person name="Shelest E."/>
            <person name="Barton R.C."/>
            <person name="Birch E."/>
            <person name="Brakhage A.A."/>
            <person name="Chen Z."/>
            <person name="Gurr S.J."/>
            <person name="Heiman D."/>
            <person name="Heitman J."/>
            <person name="Kosti I."/>
            <person name="Rossi A."/>
            <person name="Saif S."/>
            <person name="Samalova M."/>
            <person name="Saunders C.W."/>
            <person name="Shea T."/>
            <person name="Summerbell R.C."/>
            <person name="Xu J."/>
            <person name="Young S."/>
            <person name="Zeng Q."/>
            <person name="Birren B.W."/>
            <person name="Cuomo C.A."/>
            <person name="White T.C."/>
        </authorList>
    </citation>
    <scope>NUCLEOTIDE SEQUENCE [LARGE SCALE GENOMIC DNA]</scope>
    <source>
        <strain evidence="9">ATCC MYA-4604 / CBS 118893</strain>
    </source>
</reference>
<evidence type="ECO:0000256" key="6">
    <source>
        <dbReference type="SAM" id="MobiDB-lite"/>
    </source>
</evidence>
<dbReference type="CDD" id="cd12148">
    <property type="entry name" value="fungal_TF_MHR"/>
    <property type="match status" value="1"/>
</dbReference>
<keyword evidence="3" id="KW-0238">DNA-binding</keyword>
<evidence type="ECO:0000256" key="5">
    <source>
        <dbReference type="ARBA" id="ARBA00023242"/>
    </source>
</evidence>
<dbReference type="Proteomes" id="UP000002669">
    <property type="component" value="Unassembled WGS sequence"/>
</dbReference>
<proteinExistence type="predicted"/>
<dbReference type="RefSeq" id="XP_003171602.1">
    <property type="nucleotide sequence ID" value="XM_003171554.1"/>
</dbReference>
<dbReference type="OMA" id="TYFASYV"/>
<evidence type="ECO:0000313" key="8">
    <source>
        <dbReference type="EMBL" id="EFR03148.1"/>
    </source>
</evidence>